<dbReference type="PROSITE" id="PS00383">
    <property type="entry name" value="TYR_PHOSPHATASE_1"/>
    <property type="match status" value="1"/>
</dbReference>
<proteinExistence type="predicted"/>
<evidence type="ECO:0000313" key="3">
    <source>
        <dbReference type="Proteomes" id="UP000784294"/>
    </source>
</evidence>
<dbReference type="InterPro" id="IPR029021">
    <property type="entry name" value="Prot-tyrosine_phosphatase-like"/>
</dbReference>
<dbReference type="PANTHER" id="PTHR13524:SF2">
    <property type="entry name" value="MYOTUBULARIN-RELATED PROTEIN 14"/>
    <property type="match status" value="1"/>
</dbReference>
<feature type="signal peptide" evidence="1">
    <location>
        <begin position="1"/>
        <end position="27"/>
    </location>
</feature>
<evidence type="ECO:0008006" key="4">
    <source>
        <dbReference type="Google" id="ProtNLM"/>
    </source>
</evidence>
<dbReference type="Proteomes" id="UP000784294">
    <property type="component" value="Unassembled WGS sequence"/>
</dbReference>
<keyword evidence="1" id="KW-0732">Signal</keyword>
<comment type="caution">
    <text evidence="2">The sequence shown here is derived from an EMBL/GenBank/DDBJ whole genome shotgun (WGS) entry which is preliminary data.</text>
</comment>
<dbReference type="InterPro" id="IPR039802">
    <property type="entry name" value="MTMR14"/>
</dbReference>
<dbReference type="OrthoDB" id="2408718at2759"/>
<dbReference type="AlphaFoldDB" id="A0A3S5CKK7"/>
<dbReference type="GO" id="GO:0004438">
    <property type="term" value="F:phosphatidylinositol-3-phosphate phosphatase activity"/>
    <property type="evidence" value="ECO:0007669"/>
    <property type="project" value="InterPro"/>
</dbReference>
<dbReference type="SUPFAM" id="SSF52799">
    <property type="entry name" value="(Phosphotyrosine protein) phosphatases II"/>
    <property type="match status" value="1"/>
</dbReference>
<evidence type="ECO:0000313" key="2">
    <source>
        <dbReference type="EMBL" id="VEL16087.1"/>
    </source>
</evidence>
<gene>
    <name evidence="2" type="ORF">PXEA_LOCUS9527</name>
</gene>
<sequence length="116" mass="13495">MHCVSGWDRTPLFISLIRCLLWADGLAHDSLAPPEMLYLTLAYDWFLFGHPLTIRRQAGEEILRFTFHLLAHIAGRPDLSLRHVYVDCLFILIYRITTLNFREGSEICDNEDEVFA</sequence>
<evidence type="ECO:0000256" key="1">
    <source>
        <dbReference type="SAM" id="SignalP"/>
    </source>
</evidence>
<dbReference type="EMBL" id="CAAALY010027085">
    <property type="protein sequence ID" value="VEL16087.1"/>
    <property type="molecule type" value="Genomic_DNA"/>
</dbReference>
<name>A0A3S5CKK7_9PLAT</name>
<keyword evidence="3" id="KW-1185">Reference proteome</keyword>
<protein>
    <recommendedName>
        <fullName evidence="4">Myotubularin phosphatase domain-containing protein</fullName>
    </recommendedName>
</protein>
<reference evidence="2" key="1">
    <citation type="submission" date="2018-11" db="EMBL/GenBank/DDBJ databases">
        <authorList>
            <consortium name="Pathogen Informatics"/>
        </authorList>
    </citation>
    <scope>NUCLEOTIDE SEQUENCE</scope>
</reference>
<accession>A0A3S5CKK7</accession>
<organism evidence="2 3">
    <name type="scientific">Protopolystoma xenopodis</name>
    <dbReference type="NCBI Taxonomy" id="117903"/>
    <lineage>
        <taxon>Eukaryota</taxon>
        <taxon>Metazoa</taxon>
        <taxon>Spiralia</taxon>
        <taxon>Lophotrochozoa</taxon>
        <taxon>Platyhelminthes</taxon>
        <taxon>Monogenea</taxon>
        <taxon>Polyopisthocotylea</taxon>
        <taxon>Polystomatidea</taxon>
        <taxon>Polystomatidae</taxon>
        <taxon>Protopolystoma</taxon>
    </lineage>
</organism>
<dbReference type="InterPro" id="IPR016130">
    <property type="entry name" value="Tyr_Pase_AS"/>
</dbReference>
<feature type="chain" id="PRO_5018530937" description="Myotubularin phosphatase domain-containing protein" evidence="1">
    <location>
        <begin position="28"/>
        <end position="116"/>
    </location>
</feature>
<dbReference type="PANTHER" id="PTHR13524">
    <property type="entry name" value="MYOTUBULARIN-RELATED"/>
    <property type="match status" value="1"/>
</dbReference>